<dbReference type="Gene3D" id="3.10.10.10">
    <property type="entry name" value="HIV Type 1 Reverse Transcriptase, subunit A, domain 1"/>
    <property type="match status" value="1"/>
</dbReference>
<dbReference type="GO" id="GO:0071897">
    <property type="term" value="P:DNA biosynthetic process"/>
    <property type="evidence" value="ECO:0007669"/>
    <property type="project" value="UniProtKB-ARBA"/>
</dbReference>
<feature type="region of interest" description="Disordered" evidence="1">
    <location>
        <begin position="1"/>
        <end position="21"/>
    </location>
</feature>
<name>A0A1E1W3U5_PECGO</name>
<evidence type="ECO:0000256" key="1">
    <source>
        <dbReference type="SAM" id="MobiDB-lite"/>
    </source>
</evidence>
<reference evidence="2" key="1">
    <citation type="submission" date="2015-09" db="EMBL/GenBank/DDBJ databases">
        <title>De novo assembly of Pectinophora gossypiella (Pink Bollworm) gut transcriptome.</title>
        <authorList>
            <person name="Tassone E.E."/>
        </authorList>
    </citation>
    <scope>NUCLEOTIDE SEQUENCE</scope>
</reference>
<evidence type="ECO:0000313" key="2">
    <source>
        <dbReference type="EMBL" id="JAT81640.1"/>
    </source>
</evidence>
<proteinExistence type="predicted"/>
<dbReference type="InterPro" id="IPR043502">
    <property type="entry name" value="DNA/RNA_pol_sf"/>
</dbReference>
<organism evidence="2">
    <name type="scientific">Pectinophora gossypiella</name>
    <name type="common">Cotton pink bollworm</name>
    <name type="synonym">Depressaria gossypiella</name>
    <dbReference type="NCBI Taxonomy" id="13191"/>
    <lineage>
        <taxon>Eukaryota</taxon>
        <taxon>Metazoa</taxon>
        <taxon>Ecdysozoa</taxon>
        <taxon>Arthropoda</taxon>
        <taxon>Hexapoda</taxon>
        <taxon>Insecta</taxon>
        <taxon>Pterygota</taxon>
        <taxon>Neoptera</taxon>
        <taxon>Endopterygota</taxon>
        <taxon>Lepidoptera</taxon>
        <taxon>Glossata</taxon>
        <taxon>Ditrysia</taxon>
        <taxon>Gelechioidea</taxon>
        <taxon>Gelechiidae</taxon>
        <taxon>Apatetrinae</taxon>
        <taxon>Pectinophora</taxon>
    </lineage>
</organism>
<accession>A0A1E1W3U5</accession>
<dbReference type="AlphaFoldDB" id="A0A1E1W3U5"/>
<dbReference type="InterPro" id="IPR050951">
    <property type="entry name" value="Retrovirus_Pol_polyprotein"/>
</dbReference>
<dbReference type="PANTHER" id="PTHR37984:SF8">
    <property type="entry name" value="CCHC-TYPE DOMAIN-CONTAINING PROTEIN"/>
    <property type="match status" value="1"/>
</dbReference>
<dbReference type="PANTHER" id="PTHR37984">
    <property type="entry name" value="PROTEIN CBG26694"/>
    <property type="match status" value="1"/>
</dbReference>
<dbReference type="CDD" id="cd05481">
    <property type="entry name" value="retropepsin_like_LTR_1"/>
    <property type="match status" value="1"/>
</dbReference>
<dbReference type="OrthoDB" id="2286242at2759"/>
<evidence type="ECO:0008006" key="3">
    <source>
        <dbReference type="Google" id="ProtNLM"/>
    </source>
</evidence>
<feature type="non-terminal residue" evidence="2">
    <location>
        <position position="1"/>
    </location>
</feature>
<protein>
    <recommendedName>
        <fullName evidence="3">Reverse transcriptase domain-containing protein</fullName>
    </recommendedName>
</protein>
<dbReference type="EMBL" id="GDQN01009414">
    <property type="protein sequence ID" value="JAT81640.1"/>
    <property type="molecule type" value="Transcribed_RNA"/>
</dbReference>
<sequence length="354" mass="40616">QLSDMHKAEEQVNKITKRDVRKKPMGDAQECKFCGGKHIFNKLLCPAYGKRCEQCNGRNHFKKVCKKGNTVKTIKEEDDSSDDSVYISQVRTNKESGHVEAPLKLKIKDRWQNVYCTLDTGAQVCVMGAQFYKDITGHKDFNDLEAPSHKLKCFNGSSILDYGIATFECERQRKMYKIKFHIVDVQHTPLLSEKACVRLGFIKYCETVSSHTTIDVHEIMKKYKDVFEGYGSLPGEVSLEIDNTVPARIQPARRIPMSLREKLREELEKLEEDGIIAKETQHTDWVNNILIVKRDSKLRICLDPIPLNKALKRPNYQFTTLDEMLPELSKAKVFSTVDAKKGFWQCTLTESSSQ</sequence>
<dbReference type="Gene3D" id="3.30.70.270">
    <property type="match status" value="1"/>
</dbReference>
<gene>
    <name evidence="2" type="ORF">g.18313</name>
</gene>
<dbReference type="InterPro" id="IPR043128">
    <property type="entry name" value="Rev_trsase/Diguanyl_cyclase"/>
</dbReference>
<dbReference type="SUPFAM" id="SSF56672">
    <property type="entry name" value="DNA/RNA polymerases"/>
    <property type="match status" value="1"/>
</dbReference>
<feature type="non-terminal residue" evidence="2">
    <location>
        <position position="354"/>
    </location>
</feature>